<name>A0A291IRD2_9MOLU</name>
<organism evidence="1 2">
    <name type="scientific">Mesoplasma lactucae ATCC 49193</name>
    <dbReference type="NCBI Taxonomy" id="81460"/>
    <lineage>
        <taxon>Bacteria</taxon>
        <taxon>Bacillati</taxon>
        <taxon>Mycoplasmatota</taxon>
        <taxon>Mollicutes</taxon>
        <taxon>Entomoplasmatales</taxon>
        <taxon>Entomoplasmataceae</taxon>
        <taxon>Mesoplasma</taxon>
    </lineage>
</organism>
<dbReference type="OrthoDB" id="396721at2"/>
<evidence type="ECO:0000313" key="1">
    <source>
        <dbReference type="EMBL" id="ATG97286.1"/>
    </source>
</evidence>
<gene>
    <name evidence="1" type="ORF">CP520_00740</name>
</gene>
<dbReference type="Proteomes" id="UP000232227">
    <property type="component" value="Chromosome"/>
</dbReference>
<accession>A0A291IRD2</accession>
<dbReference type="KEGG" id="mlac:CP520_00740"/>
<keyword evidence="2" id="KW-1185">Reference proteome</keyword>
<dbReference type="RefSeq" id="WP_096862574.1">
    <property type="nucleotide sequence ID" value="NZ_CP023668.1"/>
</dbReference>
<protein>
    <submittedName>
        <fullName evidence="1">ECF transporter S component</fullName>
    </submittedName>
</protein>
<dbReference type="AlphaFoldDB" id="A0A291IRD2"/>
<dbReference type="Gene3D" id="1.10.1760.20">
    <property type="match status" value="1"/>
</dbReference>
<reference evidence="1 2" key="1">
    <citation type="submission" date="2017-09" db="EMBL/GenBank/DDBJ databases">
        <title>SPAdes assembly of the Mesoplasma lactucae genome.</title>
        <authorList>
            <person name="Knight T.F."/>
            <person name="Rubinstein R."/>
            <person name="Citino T."/>
        </authorList>
    </citation>
    <scope>NUCLEOTIDE SEQUENCE [LARGE SCALE GENOMIC DNA]</scope>
    <source>
        <strain evidence="1 2">831-C4</strain>
    </source>
</reference>
<evidence type="ECO:0000313" key="2">
    <source>
        <dbReference type="Proteomes" id="UP000232227"/>
    </source>
</evidence>
<sequence>MKEKDSLKEAKTQLNDLLNEDLECEELDTVNHEHDKEEKILDSEHHADKDHYHGVHHFDRYGNHDDVKKQDFSLKNQFKTSKRSEIFRICVAAVILALSVGLSAIDGLLEKLTINIGGVTIDMRILDILVIILGIPLAGLWYSLGIAIIEPWFHFLIDGDHSPIQIAFDSVGYAIAVLAFFFIFYGLFRNSPVHEDPNKKKRIFKEWTPGAIIVPLLAVIFTTIFILSLYLTFKSGESHEHHHAETAHADHDHGEAVTQWDDFTNDKAAVIFGTFGLQLARFLVFYILFVVVQKKMKPINHRYQ</sequence>
<proteinExistence type="predicted"/>
<dbReference type="EMBL" id="CP023668">
    <property type="protein sequence ID" value="ATG97286.1"/>
    <property type="molecule type" value="Genomic_DNA"/>
</dbReference>